<keyword evidence="3" id="KW-1185">Reference proteome</keyword>
<feature type="domain" description="F5/8 type C" evidence="1">
    <location>
        <begin position="1"/>
        <end position="120"/>
    </location>
</feature>
<accession>A7RX61</accession>
<gene>
    <name evidence="2" type="ORF">NEMVEDRAFT_v1g96623</name>
</gene>
<dbReference type="PROSITE" id="PS01285">
    <property type="entry name" value="FA58C_1"/>
    <property type="match status" value="1"/>
</dbReference>
<dbReference type="AlphaFoldDB" id="A7RX61"/>
<dbReference type="InParanoid" id="A7RX61"/>
<name>A7RX61_NEMVE</name>
<dbReference type="STRING" id="45351.A7RX61"/>
<dbReference type="Proteomes" id="UP000001593">
    <property type="component" value="Unassembled WGS sequence"/>
</dbReference>
<proteinExistence type="predicted"/>
<dbReference type="PROSITE" id="PS50022">
    <property type="entry name" value="FA58C_3"/>
    <property type="match status" value="1"/>
</dbReference>
<dbReference type="CDD" id="cd00057">
    <property type="entry name" value="FA58C"/>
    <property type="match status" value="1"/>
</dbReference>
<dbReference type="Pfam" id="PF00754">
    <property type="entry name" value="F5_F8_type_C"/>
    <property type="match status" value="1"/>
</dbReference>
<dbReference type="PANTHER" id="PTHR24543">
    <property type="entry name" value="MULTICOPPER OXIDASE-RELATED"/>
    <property type="match status" value="1"/>
</dbReference>
<reference evidence="2 3" key="1">
    <citation type="journal article" date="2007" name="Science">
        <title>Sea anemone genome reveals ancestral eumetazoan gene repertoire and genomic organization.</title>
        <authorList>
            <person name="Putnam N.H."/>
            <person name="Srivastava M."/>
            <person name="Hellsten U."/>
            <person name="Dirks B."/>
            <person name="Chapman J."/>
            <person name="Salamov A."/>
            <person name="Terry A."/>
            <person name="Shapiro H."/>
            <person name="Lindquist E."/>
            <person name="Kapitonov V.V."/>
            <person name="Jurka J."/>
            <person name="Genikhovich G."/>
            <person name="Grigoriev I.V."/>
            <person name="Lucas S.M."/>
            <person name="Steele R.E."/>
            <person name="Finnerty J.R."/>
            <person name="Technau U."/>
            <person name="Martindale M.Q."/>
            <person name="Rokhsar D.S."/>
        </authorList>
    </citation>
    <scope>NUCLEOTIDE SEQUENCE [LARGE SCALE GENOMIC DNA]</scope>
    <source>
        <strain evidence="3">CH2 X CH6</strain>
    </source>
</reference>
<dbReference type="OMA" id="NNDKAWA"/>
<dbReference type="PhylomeDB" id="A7RX61"/>
<dbReference type="InterPro" id="IPR000421">
    <property type="entry name" value="FA58C"/>
</dbReference>
<protein>
    <recommendedName>
        <fullName evidence="1">F5/8 type C domain-containing protein</fullName>
    </recommendedName>
</protein>
<dbReference type="PANTHER" id="PTHR24543:SF291">
    <property type="entry name" value="SMOKE ALARM, ISOFORM D"/>
    <property type="match status" value="1"/>
</dbReference>
<dbReference type="InterPro" id="IPR008979">
    <property type="entry name" value="Galactose-bd-like_sf"/>
</dbReference>
<evidence type="ECO:0000259" key="1">
    <source>
        <dbReference type="PROSITE" id="PS50022"/>
    </source>
</evidence>
<dbReference type="EMBL" id="DS469549">
    <property type="protein sequence ID" value="EDO43908.1"/>
    <property type="molecule type" value="Genomic_DNA"/>
</dbReference>
<evidence type="ECO:0000313" key="3">
    <source>
        <dbReference type="Proteomes" id="UP000001593"/>
    </source>
</evidence>
<dbReference type="HOGENOM" id="CLU_030066_5_0_1"/>
<dbReference type="SMART" id="SM00231">
    <property type="entry name" value="FA58C"/>
    <property type="match status" value="1"/>
</dbReference>
<dbReference type="Gene3D" id="2.60.120.260">
    <property type="entry name" value="Galactose-binding domain-like"/>
    <property type="match status" value="1"/>
</dbReference>
<evidence type="ECO:0000313" key="2">
    <source>
        <dbReference type="EMBL" id="EDO43908.1"/>
    </source>
</evidence>
<dbReference type="eggNOG" id="KOG3516">
    <property type="taxonomic scope" value="Eukaryota"/>
</dbReference>
<organism evidence="2 3">
    <name type="scientific">Nematostella vectensis</name>
    <name type="common">Starlet sea anemone</name>
    <dbReference type="NCBI Taxonomy" id="45351"/>
    <lineage>
        <taxon>Eukaryota</taxon>
        <taxon>Metazoa</taxon>
        <taxon>Cnidaria</taxon>
        <taxon>Anthozoa</taxon>
        <taxon>Hexacorallia</taxon>
        <taxon>Actiniaria</taxon>
        <taxon>Edwardsiidae</taxon>
        <taxon>Nematostella</taxon>
    </lineage>
</organism>
<sequence>MPAYNARLNNDKAWAAGNRQNQFLQVDFGRQAAVVKIATQGHPKWALQQWVRSYTLSSSEDGQVWRDHVAASGETVFQGNTNPNGIVTNTVSPPLEGRYVRINTKKFSNFIAMRIELYGCFTVQ</sequence>
<dbReference type="SUPFAM" id="SSF49785">
    <property type="entry name" value="Galactose-binding domain-like"/>
    <property type="match status" value="1"/>
</dbReference>